<keyword evidence="2" id="KW-1133">Transmembrane helix</keyword>
<evidence type="ECO:0000256" key="3">
    <source>
        <dbReference type="SAM" id="SignalP"/>
    </source>
</evidence>
<feature type="compositionally biased region" description="Polar residues" evidence="1">
    <location>
        <begin position="206"/>
        <end position="216"/>
    </location>
</feature>
<feature type="compositionally biased region" description="Gly residues" evidence="1">
    <location>
        <begin position="268"/>
        <end position="278"/>
    </location>
</feature>
<evidence type="ECO:0008006" key="6">
    <source>
        <dbReference type="Google" id="ProtNLM"/>
    </source>
</evidence>
<feature type="region of interest" description="Disordered" evidence="1">
    <location>
        <begin position="206"/>
        <end position="290"/>
    </location>
</feature>
<evidence type="ECO:0000256" key="1">
    <source>
        <dbReference type="SAM" id="MobiDB-lite"/>
    </source>
</evidence>
<sequence length="290" mass="29932">MAPPSARSAPMNLLSRALVILAILPVVSTQQLLQYGTNQLPSCAQGCTLLNQAQSACVPPAAPVTNQAQYQSCFCQSAYLRTLYQSPNGVCDANCGQSDLVKIQQWYTGLCNSGAAATIPPGTSSTSAPPASSTSAVATASATTTIAPPDQNTNKSWISTHYQWVIFLIVLILAIAFFSIGGVWLKRRMKRRRAARRVGTFNSTVTTATMPGSSSGMRAVDWAPGIGPKPANPSSSRVGTPLQMSGGGAGNGAPHQEEAMRSVESGVGSTGSGSGSGKGKAQARVEGAEV</sequence>
<evidence type="ECO:0000313" key="4">
    <source>
        <dbReference type="EMBL" id="KAF2237678.1"/>
    </source>
</evidence>
<dbReference type="OrthoDB" id="5426355at2759"/>
<accession>A0A6A6HIM9</accession>
<proteinExistence type="predicted"/>
<dbReference type="EMBL" id="ML991779">
    <property type="protein sequence ID" value="KAF2237678.1"/>
    <property type="molecule type" value="Genomic_DNA"/>
</dbReference>
<feature type="signal peptide" evidence="3">
    <location>
        <begin position="1"/>
        <end position="29"/>
    </location>
</feature>
<organism evidence="4 5">
    <name type="scientific">Viridothelium virens</name>
    <name type="common">Speckled blister lichen</name>
    <name type="synonym">Trypethelium virens</name>
    <dbReference type="NCBI Taxonomy" id="1048519"/>
    <lineage>
        <taxon>Eukaryota</taxon>
        <taxon>Fungi</taxon>
        <taxon>Dikarya</taxon>
        <taxon>Ascomycota</taxon>
        <taxon>Pezizomycotina</taxon>
        <taxon>Dothideomycetes</taxon>
        <taxon>Dothideomycetes incertae sedis</taxon>
        <taxon>Trypetheliales</taxon>
        <taxon>Trypetheliaceae</taxon>
        <taxon>Viridothelium</taxon>
    </lineage>
</organism>
<keyword evidence="5" id="KW-1185">Reference proteome</keyword>
<reference evidence="4" key="1">
    <citation type="journal article" date="2020" name="Stud. Mycol.">
        <title>101 Dothideomycetes genomes: a test case for predicting lifestyles and emergence of pathogens.</title>
        <authorList>
            <person name="Haridas S."/>
            <person name="Albert R."/>
            <person name="Binder M."/>
            <person name="Bloem J."/>
            <person name="Labutti K."/>
            <person name="Salamov A."/>
            <person name="Andreopoulos B."/>
            <person name="Baker S."/>
            <person name="Barry K."/>
            <person name="Bills G."/>
            <person name="Bluhm B."/>
            <person name="Cannon C."/>
            <person name="Castanera R."/>
            <person name="Culley D."/>
            <person name="Daum C."/>
            <person name="Ezra D."/>
            <person name="Gonzalez J."/>
            <person name="Henrissat B."/>
            <person name="Kuo A."/>
            <person name="Liang C."/>
            <person name="Lipzen A."/>
            <person name="Lutzoni F."/>
            <person name="Magnuson J."/>
            <person name="Mondo S."/>
            <person name="Nolan M."/>
            <person name="Ohm R."/>
            <person name="Pangilinan J."/>
            <person name="Park H.-J."/>
            <person name="Ramirez L."/>
            <person name="Alfaro M."/>
            <person name="Sun H."/>
            <person name="Tritt A."/>
            <person name="Yoshinaga Y."/>
            <person name="Zwiers L.-H."/>
            <person name="Turgeon B."/>
            <person name="Goodwin S."/>
            <person name="Spatafora J."/>
            <person name="Crous P."/>
            <person name="Grigoriev I."/>
        </authorList>
    </citation>
    <scope>NUCLEOTIDE SEQUENCE</scope>
    <source>
        <strain evidence="4">Tuck. ex Michener</strain>
    </source>
</reference>
<name>A0A6A6HIM9_VIRVR</name>
<feature type="transmembrane region" description="Helical" evidence="2">
    <location>
        <begin position="164"/>
        <end position="185"/>
    </location>
</feature>
<keyword evidence="2" id="KW-0472">Membrane</keyword>
<keyword evidence="2" id="KW-0812">Transmembrane</keyword>
<protein>
    <recommendedName>
        <fullName evidence="6">Integral membrane protein</fullName>
    </recommendedName>
</protein>
<evidence type="ECO:0000313" key="5">
    <source>
        <dbReference type="Proteomes" id="UP000800092"/>
    </source>
</evidence>
<feature type="chain" id="PRO_5025598686" description="Integral membrane protein" evidence="3">
    <location>
        <begin position="30"/>
        <end position="290"/>
    </location>
</feature>
<dbReference type="AlphaFoldDB" id="A0A6A6HIM9"/>
<evidence type="ECO:0000256" key="2">
    <source>
        <dbReference type="SAM" id="Phobius"/>
    </source>
</evidence>
<dbReference type="Proteomes" id="UP000800092">
    <property type="component" value="Unassembled WGS sequence"/>
</dbReference>
<gene>
    <name evidence="4" type="ORF">EV356DRAFT_530001</name>
</gene>
<keyword evidence="3" id="KW-0732">Signal</keyword>